<feature type="domain" description="Cytochrome c7-like" evidence="2">
    <location>
        <begin position="34"/>
        <end position="97"/>
    </location>
</feature>
<dbReference type="eggNOG" id="COG0484">
    <property type="taxonomic scope" value="Bacteria"/>
</dbReference>
<protein>
    <submittedName>
        <fullName evidence="4">Multiheme C-type cytochrome</fullName>
    </submittedName>
</protein>
<evidence type="ECO:0000313" key="3">
    <source>
        <dbReference type="EMBL" id="APF19313.1"/>
    </source>
</evidence>
<evidence type="ECO:0000313" key="5">
    <source>
        <dbReference type="Proteomes" id="UP000004671"/>
    </source>
</evidence>
<dbReference type="Proteomes" id="UP000183868">
    <property type="component" value="Chromosome"/>
</dbReference>
<dbReference type="EMBL" id="CM001402">
    <property type="protein sequence ID" value="EHO43218.1"/>
    <property type="molecule type" value="Genomic_DNA"/>
</dbReference>
<organism evidence="4 5">
    <name type="scientific">Caldithrix abyssi DSM 13497</name>
    <dbReference type="NCBI Taxonomy" id="880073"/>
    <lineage>
        <taxon>Bacteria</taxon>
        <taxon>Pseudomonadati</taxon>
        <taxon>Calditrichota</taxon>
        <taxon>Calditrichia</taxon>
        <taxon>Calditrichales</taxon>
        <taxon>Calditrichaceae</taxon>
        <taxon>Caldithrix</taxon>
    </lineage>
</organism>
<evidence type="ECO:0000313" key="6">
    <source>
        <dbReference type="Proteomes" id="UP000183868"/>
    </source>
</evidence>
<sequence precursor="true">MNNKLGKILLALALGVFVLSAWQIQAGDGKAQGQKHPELDYSISCTECHEEVTPEIVAEWKSSKHGMMNFGCYMCHGDGQVEFKAKPDTEGCLSCHTGSPVDASKGGNLQCFTCHQGHTLKFHQ</sequence>
<reference evidence="4 5" key="1">
    <citation type="submission" date="2011-09" db="EMBL/GenBank/DDBJ databases">
        <title>The permanent draft genome of Caldithrix abyssi DSM 13497.</title>
        <authorList>
            <consortium name="US DOE Joint Genome Institute (JGI-PGF)"/>
            <person name="Lucas S."/>
            <person name="Han J."/>
            <person name="Lapidus A."/>
            <person name="Bruce D."/>
            <person name="Goodwin L."/>
            <person name="Pitluck S."/>
            <person name="Peters L."/>
            <person name="Kyrpides N."/>
            <person name="Mavromatis K."/>
            <person name="Ivanova N."/>
            <person name="Mikhailova N."/>
            <person name="Chertkov O."/>
            <person name="Detter J.C."/>
            <person name="Tapia R."/>
            <person name="Han C."/>
            <person name="Land M."/>
            <person name="Hauser L."/>
            <person name="Markowitz V."/>
            <person name="Cheng J.-F."/>
            <person name="Hugenholtz P."/>
            <person name="Woyke T."/>
            <person name="Wu D."/>
            <person name="Spring S."/>
            <person name="Brambilla E."/>
            <person name="Klenk H.-P."/>
            <person name="Eisen J.A."/>
        </authorList>
    </citation>
    <scope>NUCLEOTIDE SEQUENCE [LARGE SCALE GENOMIC DNA]</scope>
    <source>
        <strain evidence="4 5">DSM 13497</strain>
    </source>
</reference>
<feature type="chain" id="PRO_5009695439" evidence="1">
    <location>
        <begin position="27"/>
        <end position="124"/>
    </location>
</feature>
<feature type="signal peptide" evidence="1">
    <location>
        <begin position="1"/>
        <end position="26"/>
    </location>
</feature>
<dbReference type="HOGENOM" id="CLU_159899_0_0_0"/>
<proteinExistence type="predicted"/>
<dbReference type="EMBL" id="CP018099">
    <property type="protein sequence ID" value="APF19313.1"/>
    <property type="molecule type" value="Genomic_DNA"/>
</dbReference>
<dbReference type="InterPro" id="IPR029467">
    <property type="entry name" value="Cyt_c7-like"/>
</dbReference>
<evidence type="ECO:0000259" key="2">
    <source>
        <dbReference type="Pfam" id="PF14522"/>
    </source>
</evidence>
<gene>
    <name evidence="3" type="ORF">Cabys_2564</name>
    <name evidence="4" type="ORF">Calab_3620</name>
</gene>
<dbReference type="Gene3D" id="1.10.780.10">
    <property type="entry name" value="Hydroxylamine Oxidoreductase, Chain A, domain 1"/>
    <property type="match status" value="1"/>
</dbReference>
<name>H1XYF1_CALAY</name>
<keyword evidence="5" id="KW-1185">Reference proteome</keyword>
<dbReference type="InParanoid" id="H1XYF1"/>
<dbReference type="SUPFAM" id="SSF48695">
    <property type="entry name" value="Multiheme cytochromes"/>
    <property type="match status" value="1"/>
</dbReference>
<dbReference type="Proteomes" id="UP000004671">
    <property type="component" value="Chromosome"/>
</dbReference>
<evidence type="ECO:0000256" key="1">
    <source>
        <dbReference type="SAM" id="SignalP"/>
    </source>
</evidence>
<dbReference type="KEGG" id="caby:Cabys_2564"/>
<dbReference type="STRING" id="880073.Cabys_2564"/>
<reference evidence="3 6" key="2">
    <citation type="submission" date="2016-11" db="EMBL/GenBank/DDBJ databases">
        <title>Genomic analysis of Caldithrix abyssi and proposal of a novel bacterial phylum Caldithrichaeota.</title>
        <authorList>
            <person name="Kublanov I."/>
            <person name="Sigalova O."/>
            <person name="Gavrilov S."/>
            <person name="Lebedinsky A."/>
            <person name="Ivanova N."/>
            <person name="Daum C."/>
            <person name="Reddy T."/>
            <person name="Klenk H.P."/>
            <person name="Goker M."/>
            <person name="Reva O."/>
            <person name="Miroshnichenko M."/>
            <person name="Kyprides N."/>
            <person name="Woyke T."/>
            <person name="Gelfand M."/>
        </authorList>
    </citation>
    <scope>NUCLEOTIDE SEQUENCE [LARGE SCALE GENOMIC DNA]</scope>
    <source>
        <strain evidence="3 6">LF13</strain>
    </source>
</reference>
<accession>H1XYF1</accession>
<evidence type="ECO:0000313" key="4">
    <source>
        <dbReference type="EMBL" id="EHO43218.1"/>
    </source>
</evidence>
<dbReference type="PaxDb" id="880073-Calab_3620"/>
<dbReference type="AlphaFoldDB" id="H1XYF1"/>
<dbReference type="Pfam" id="PF14522">
    <property type="entry name" value="Cytochrome_C7"/>
    <property type="match status" value="1"/>
</dbReference>
<keyword evidence="1" id="KW-0732">Signal</keyword>
<dbReference type="InterPro" id="IPR036280">
    <property type="entry name" value="Multihaem_cyt_sf"/>
</dbReference>